<dbReference type="PROSITE" id="PS50935">
    <property type="entry name" value="SSB"/>
    <property type="match status" value="1"/>
</dbReference>
<dbReference type="Gene3D" id="2.40.50.140">
    <property type="entry name" value="Nucleic acid-binding proteins"/>
    <property type="match status" value="1"/>
</dbReference>
<dbReference type="InterPro" id="IPR011344">
    <property type="entry name" value="ssDNA-bd"/>
</dbReference>
<dbReference type="AlphaFoldDB" id="C5CD95"/>
<dbReference type="GO" id="GO:0003697">
    <property type="term" value="F:single-stranded DNA binding"/>
    <property type="evidence" value="ECO:0007669"/>
    <property type="project" value="UniProtKB-UniRule"/>
</dbReference>
<dbReference type="STRING" id="521045.Kole_0314"/>
<dbReference type="EMBL" id="CP001634">
    <property type="protein sequence ID" value="ACR79039.1"/>
    <property type="molecule type" value="Genomic_DNA"/>
</dbReference>
<dbReference type="GO" id="GO:0006260">
    <property type="term" value="P:DNA replication"/>
    <property type="evidence" value="ECO:0007669"/>
    <property type="project" value="InterPro"/>
</dbReference>
<accession>C5CD95</accession>
<dbReference type="InterPro" id="IPR012340">
    <property type="entry name" value="NA-bd_OB-fold"/>
</dbReference>
<keyword evidence="1 2" id="KW-0238">DNA-binding</keyword>
<reference evidence="4 5" key="2">
    <citation type="journal article" date="2011" name="J. Bacteriol.">
        <title>Genome Sequence of Kosmotoga olearia Strain TBF 19.5.1, a Thermophilic Bacterium with a Wide Growth Temperature Range, Isolated from the Troll B Oil Platform in the North Sea.</title>
        <authorList>
            <person name="Swithers K.S."/>
            <person name="Dipippo J.L."/>
            <person name="Bruce D.C."/>
            <person name="Detter C."/>
            <person name="Tapia R."/>
            <person name="Han S."/>
            <person name="Goodwin L.A."/>
            <person name="Han J."/>
            <person name="Woyke T."/>
            <person name="Pitluck S."/>
            <person name="Pennacchio L."/>
            <person name="Nolan M."/>
            <person name="Mikhailova N."/>
            <person name="Land M.L."/>
            <person name="Nesbo C.L."/>
            <person name="Gogarten J.P."/>
            <person name="Noll K.M."/>
        </authorList>
    </citation>
    <scope>NUCLEOTIDE SEQUENCE [LARGE SCALE GENOMIC DNA]</scope>
    <source>
        <strain evidence="5">ATCC BAA-1733 / DSM 21960 / TBF 19.5.1</strain>
    </source>
</reference>
<dbReference type="SUPFAM" id="SSF50249">
    <property type="entry name" value="Nucleic acid-binding proteins"/>
    <property type="match status" value="1"/>
</dbReference>
<keyword evidence="5" id="KW-1185">Reference proteome</keyword>
<evidence type="ECO:0000256" key="3">
    <source>
        <dbReference type="RuleBase" id="RU000524"/>
    </source>
</evidence>
<dbReference type="HOGENOM" id="CLU_078758_6_2_0"/>
<dbReference type="Proteomes" id="UP000002382">
    <property type="component" value="Chromosome"/>
</dbReference>
<evidence type="ECO:0000256" key="1">
    <source>
        <dbReference type="ARBA" id="ARBA00023125"/>
    </source>
</evidence>
<proteinExistence type="inferred from homology"/>
<dbReference type="PANTHER" id="PTHR10302">
    <property type="entry name" value="SINGLE-STRANDED DNA-BINDING PROTEIN"/>
    <property type="match status" value="1"/>
</dbReference>
<dbReference type="NCBIfam" id="TIGR00621">
    <property type="entry name" value="ssb"/>
    <property type="match status" value="1"/>
</dbReference>
<reference evidence="4 5" key="1">
    <citation type="submission" date="2009-06" db="EMBL/GenBank/DDBJ databases">
        <title>Complete sequence of Thermotogales bacterium TBF 19.5.1.</title>
        <authorList>
            <consortium name="US DOE Joint Genome Institute"/>
            <person name="Lucas S."/>
            <person name="Copeland A."/>
            <person name="Lapidus A."/>
            <person name="Glavina del Rio T."/>
            <person name="Tice H."/>
            <person name="Bruce D."/>
            <person name="Goodwin L."/>
            <person name="Pitluck S."/>
            <person name="Chertkov O."/>
            <person name="Brettin T."/>
            <person name="Detter J.C."/>
            <person name="Han C."/>
            <person name="Schmutz J."/>
            <person name="Larimer F."/>
            <person name="Land M."/>
            <person name="Hauser L."/>
            <person name="Kyrpides N."/>
            <person name="Ovchinnikova G."/>
            <person name="Noll K."/>
        </authorList>
    </citation>
    <scope>NUCLEOTIDE SEQUENCE [LARGE SCALE GENOMIC DNA]</scope>
    <source>
        <strain evidence="5">ATCC BAA-1733 / DSM 21960 / TBF 19.5.1</strain>
    </source>
</reference>
<comment type="subunit">
    <text evidence="2">Homotetramer.</text>
</comment>
<comment type="caution">
    <text evidence="2">Lacks conserved residue(s) required for the propagation of feature annotation.</text>
</comment>
<dbReference type="InterPro" id="IPR000424">
    <property type="entry name" value="Primosome_PriB/ssb"/>
</dbReference>
<dbReference type="KEGG" id="kol:Kole_0314"/>
<dbReference type="HAMAP" id="MF_00984">
    <property type="entry name" value="SSB"/>
    <property type="match status" value="1"/>
</dbReference>
<dbReference type="Pfam" id="PF00436">
    <property type="entry name" value="SSB"/>
    <property type="match status" value="1"/>
</dbReference>
<dbReference type="RefSeq" id="WP_012744826.1">
    <property type="nucleotide sequence ID" value="NC_012785.1"/>
</dbReference>
<evidence type="ECO:0000256" key="2">
    <source>
        <dbReference type="HAMAP-Rule" id="MF_00984"/>
    </source>
</evidence>
<dbReference type="CDD" id="cd04496">
    <property type="entry name" value="SSB_OBF"/>
    <property type="match status" value="1"/>
</dbReference>
<evidence type="ECO:0000313" key="4">
    <source>
        <dbReference type="EMBL" id="ACR79039.1"/>
    </source>
</evidence>
<dbReference type="eggNOG" id="COG0629">
    <property type="taxonomic scope" value="Bacteria"/>
</dbReference>
<dbReference type="GO" id="GO:0009295">
    <property type="term" value="C:nucleoid"/>
    <property type="evidence" value="ECO:0007669"/>
    <property type="project" value="TreeGrafter"/>
</dbReference>
<organism evidence="4 5">
    <name type="scientific">Kosmotoga olearia (strain ATCC BAA-1733 / DSM 21960 / TBF 19.5.1)</name>
    <dbReference type="NCBI Taxonomy" id="521045"/>
    <lineage>
        <taxon>Bacteria</taxon>
        <taxon>Thermotogati</taxon>
        <taxon>Thermotogota</taxon>
        <taxon>Thermotogae</taxon>
        <taxon>Kosmotogales</taxon>
        <taxon>Kosmotogaceae</taxon>
        <taxon>Kosmotoga</taxon>
    </lineage>
</organism>
<name>C5CD95_KOSOT</name>
<gene>
    <name evidence="4" type="ordered locus">Kole_0314</name>
</gene>
<dbReference type="PANTHER" id="PTHR10302:SF27">
    <property type="entry name" value="SINGLE-STRANDED DNA-BINDING PROTEIN"/>
    <property type="match status" value="1"/>
</dbReference>
<protein>
    <recommendedName>
        <fullName evidence="2 3">Single-stranded DNA-binding protein</fullName>
        <shortName evidence="2">SSB</shortName>
    </recommendedName>
</protein>
<sequence>MSISYNRVVLVGRLTRDPEIRFSANGTQVSVFTLAVDRPMRTDINDSNNTDFIRIVSFGKLAEFVSNYLVKGRLVLVEGSLRIRKWKTQDGDPRTTTEVVANNIRFMETKSQANVDTEGPLIDENVKPVDDDITFFGSESENTDSDDIPF</sequence>
<dbReference type="OrthoDB" id="9809878at2"/>
<evidence type="ECO:0000313" key="5">
    <source>
        <dbReference type="Proteomes" id="UP000002382"/>
    </source>
</evidence>